<gene>
    <name evidence="2" type="ORF">BU24DRAFT_481017</name>
</gene>
<sequence>MPSAQNLSARGPFAAICLANRYDKFKLLEDDSVLPPDLDYPIHPLFDHSNFSNTPPEVYQTLEQCLRLASTFLHDDSVLEWFVIPLFGLPLFDVQSGKTYLSDPLIDKTPREKKALVQEVSVALKCLAHCVRFEFFKTTSSGKFYARTLMDSRRPLHDNSSCTPHFKQSMSALIQLRKQYWEFLTQYYAKASMCEKLRHDFCLATAILHEVTHAVGILRRGDMKEPHIRLDHLATPEFGFAWENFMFGGVINPLNRSSSHVSHLMRKVWQDDETAMKFGGKEWSSVPMSYIAQWFRKDTWKQISKYGPTAVPPPEVSLKLRFETTYYTLLTDNKDTAAFFSRIRSKLAHRFCNQESTLTAMSMFILQLKVEKVDTIALQKPNLPLPSRLGSTSSRLPVENVMKRLSSSRNLRPRPLPYSGPRRTGSYTQLKRSSESDGCHRKDPRPAKRQKR</sequence>
<dbReference type="GeneID" id="54290547"/>
<feature type="region of interest" description="Disordered" evidence="1">
    <location>
        <begin position="404"/>
        <end position="452"/>
    </location>
</feature>
<evidence type="ECO:0000313" key="2">
    <source>
        <dbReference type="EMBL" id="KAF2016406.1"/>
    </source>
</evidence>
<dbReference type="AlphaFoldDB" id="A0A6A5XU12"/>
<dbReference type="Proteomes" id="UP000799778">
    <property type="component" value="Unassembled WGS sequence"/>
</dbReference>
<dbReference type="RefSeq" id="XP_033384745.1">
    <property type="nucleotide sequence ID" value="XM_033533150.1"/>
</dbReference>
<name>A0A6A5XU12_9PLEO</name>
<organism evidence="2 3">
    <name type="scientific">Aaosphaeria arxii CBS 175.79</name>
    <dbReference type="NCBI Taxonomy" id="1450172"/>
    <lineage>
        <taxon>Eukaryota</taxon>
        <taxon>Fungi</taxon>
        <taxon>Dikarya</taxon>
        <taxon>Ascomycota</taxon>
        <taxon>Pezizomycotina</taxon>
        <taxon>Dothideomycetes</taxon>
        <taxon>Pleosporomycetidae</taxon>
        <taxon>Pleosporales</taxon>
        <taxon>Pleosporales incertae sedis</taxon>
        <taxon>Aaosphaeria</taxon>
    </lineage>
</organism>
<accession>A0A6A5XU12</accession>
<reference evidence="2" key="1">
    <citation type="journal article" date="2020" name="Stud. Mycol.">
        <title>101 Dothideomycetes genomes: a test case for predicting lifestyles and emergence of pathogens.</title>
        <authorList>
            <person name="Haridas S."/>
            <person name="Albert R."/>
            <person name="Binder M."/>
            <person name="Bloem J."/>
            <person name="Labutti K."/>
            <person name="Salamov A."/>
            <person name="Andreopoulos B."/>
            <person name="Baker S."/>
            <person name="Barry K."/>
            <person name="Bills G."/>
            <person name="Bluhm B."/>
            <person name="Cannon C."/>
            <person name="Castanera R."/>
            <person name="Culley D."/>
            <person name="Daum C."/>
            <person name="Ezra D."/>
            <person name="Gonzalez J."/>
            <person name="Henrissat B."/>
            <person name="Kuo A."/>
            <person name="Liang C."/>
            <person name="Lipzen A."/>
            <person name="Lutzoni F."/>
            <person name="Magnuson J."/>
            <person name="Mondo S."/>
            <person name="Nolan M."/>
            <person name="Ohm R."/>
            <person name="Pangilinan J."/>
            <person name="Park H.-J."/>
            <person name="Ramirez L."/>
            <person name="Alfaro M."/>
            <person name="Sun H."/>
            <person name="Tritt A."/>
            <person name="Yoshinaga Y."/>
            <person name="Zwiers L.-H."/>
            <person name="Turgeon B."/>
            <person name="Goodwin S."/>
            <person name="Spatafora J."/>
            <person name="Crous P."/>
            <person name="Grigoriev I."/>
        </authorList>
    </citation>
    <scope>NUCLEOTIDE SEQUENCE</scope>
    <source>
        <strain evidence="2">CBS 175.79</strain>
    </source>
</reference>
<proteinExistence type="predicted"/>
<dbReference type="EMBL" id="ML978069">
    <property type="protein sequence ID" value="KAF2016406.1"/>
    <property type="molecule type" value="Genomic_DNA"/>
</dbReference>
<feature type="compositionally biased region" description="Basic and acidic residues" evidence="1">
    <location>
        <begin position="432"/>
        <end position="446"/>
    </location>
</feature>
<evidence type="ECO:0000313" key="3">
    <source>
        <dbReference type="Proteomes" id="UP000799778"/>
    </source>
</evidence>
<keyword evidence="3" id="KW-1185">Reference proteome</keyword>
<protein>
    <submittedName>
        <fullName evidence="2">Uncharacterized protein</fullName>
    </submittedName>
</protein>
<dbReference type="OrthoDB" id="10254945at2759"/>
<evidence type="ECO:0000256" key="1">
    <source>
        <dbReference type="SAM" id="MobiDB-lite"/>
    </source>
</evidence>